<organism evidence="1">
    <name type="scientific">Arundo donax</name>
    <name type="common">Giant reed</name>
    <name type="synonym">Donax arundinaceus</name>
    <dbReference type="NCBI Taxonomy" id="35708"/>
    <lineage>
        <taxon>Eukaryota</taxon>
        <taxon>Viridiplantae</taxon>
        <taxon>Streptophyta</taxon>
        <taxon>Embryophyta</taxon>
        <taxon>Tracheophyta</taxon>
        <taxon>Spermatophyta</taxon>
        <taxon>Magnoliopsida</taxon>
        <taxon>Liliopsida</taxon>
        <taxon>Poales</taxon>
        <taxon>Poaceae</taxon>
        <taxon>PACMAD clade</taxon>
        <taxon>Arundinoideae</taxon>
        <taxon>Arundineae</taxon>
        <taxon>Arundo</taxon>
    </lineage>
</organism>
<sequence length="50" mass="5810">MRILFIGCIRSKKNCSYLSVSYSILERYIAISSRNALSHVHFAYATFYNT</sequence>
<protein>
    <submittedName>
        <fullName evidence="1">Uncharacterized protein</fullName>
    </submittedName>
</protein>
<accession>A0A0A9HQF5</accession>
<proteinExistence type="predicted"/>
<name>A0A0A9HQF5_ARUDO</name>
<dbReference type="EMBL" id="GBRH01158506">
    <property type="protein sequence ID" value="JAE39390.1"/>
    <property type="molecule type" value="Transcribed_RNA"/>
</dbReference>
<reference evidence="1" key="2">
    <citation type="journal article" date="2015" name="Data Brief">
        <title>Shoot transcriptome of the giant reed, Arundo donax.</title>
        <authorList>
            <person name="Barrero R.A."/>
            <person name="Guerrero F.D."/>
            <person name="Moolhuijzen P."/>
            <person name="Goolsby J.A."/>
            <person name="Tidwell J."/>
            <person name="Bellgard S.E."/>
            <person name="Bellgard M.I."/>
        </authorList>
    </citation>
    <scope>NUCLEOTIDE SEQUENCE</scope>
    <source>
        <tissue evidence="1">Shoot tissue taken approximately 20 cm above the soil surface</tissue>
    </source>
</reference>
<evidence type="ECO:0000313" key="1">
    <source>
        <dbReference type="EMBL" id="JAE39390.1"/>
    </source>
</evidence>
<reference evidence="1" key="1">
    <citation type="submission" date="2014-09" db="EMBL/GenBank/DDBJ databases">
        <authorList>
            <person name="Magalhaes I.L.F."/>
            <person name="Oliveira U."/>
            <person name="Santos F.R."/>
            <person name="Vidigal T.H.D.A."/>
            <person name="Brescovit A.D."/>
            <person name="Santos A.J."/>
        </authorList>
    </citation>
    <scope>NUCLEOTIDE SEQUENCE</scope>
    <source>
        <tissue evidence="1">Shoot tissue taken approximately 20 cm above the soil surface</tissue>
    </source>
</reference>
<dbReference type="AlphaFoldDB" id="A0A0A9HQF5"/>